<dbReference type="Pfam" id="PF25596">
    <property type="entry name" value="CPSase_L_D1"/>
    <property type="match status" value="1"/>
</dbReference>
<feature type="non-terminal residue" evidence="7">
    <location>
        <position position="1"/>
    </location>
</feature>
<feature type="non-terminal residue" evidence="7">
    <location>
        <position position="121"/>
    </location>
</feature>
<reference evidence="7 8" key="1">
    <citation type="submission" date="2020-02" db="EMBL/GenBank/DDBJ databases">
        <title>Draft genome sequence of Haematococcus lacustris strain NIES-144.</title>
        <authorList>
            <person name="Morimoto D."/>
            <person name="Nakagawa S."/>
            <person name="Yoshida T."/>
            <person name="Sawayama S."/>
        </authorList>
    </citation>
    <scope>NUCLEOTIDE SEQUENCE [LARGE SCALE GENOMIC DNA]</scope>
    <source>
        <strain evidence="7 8">NIES-144</strain>
    </source>
</reference>
<organism evidence="7 8">
    <name type="scientific">Haematococcus lacustris</name>
    <name type="common">Green alga</name>
    <name type="synonym">Haematococcus pluvialis</name>
    <dbReference type="NCBI Taxonomy" id="44745"/>
    <lineage>
        <taxon>Eukaryota</taxon>
        <taxon>Viridiplantae</taxon>
        <taxon>Chlorophyta</taxon>
        <taxon>core chlorophytes</taxon>
        <taxon>Chlorophyceae</taxon>
        <taxon>CS clade</taxon>
        <taxon>Chlamydomonadales</taxon>
        <taxon>Haematococcaceae</taxon>
        <taxon>Haematococcus</taxon>
    </lineage>
</organism>
<sequence length="121" mass="13398">MAEVKKRRDIKKIMIIGAGPIVIGQACEFDYSGTQAVKALKKEGYYVILLNSNPATIMTDPGMADRTYIGPMTPEYAEQILAKKGMLDKYGVELIGAKLPSIDRAEDRELFKQSMKRIGLA</sequence>
<dbReference type="InterPro" id="IPR058047">
    <property type="entry name" value="CPSase_preATP-grasp"/>
</dbReference>
<dbReference type="FunFam" id="3.40.50.20:FF:000001">
    <property type="entry name" value="Carbamoyl-phosphate synthase large chain"/>
    <property type="match status" value="1"/>
</dbReference>
<dbReference type="AlphaFoldDB" id="A0A699ZXG1"/>
<evidence type="ECO:0000256" key="3">
    <source>
        <dbReference type="ARBA" id="ARBA00022741"/>
    </source>
</evidence>
<keyword evidence="8" id="KW-1185">Reference proteome</keyword>
<dbReference type="InterPro" id="IPR005483">
    <property type="entry name" value="CPSase_dom"/>
</dbReference>
<dbReference type="Proteomes" id="UP000485058">
    <property type="component" value="Unassembled WGS sequence"/>
</dbReference>
<dbReference type="GO" id="GO:0005524">
    <property type="term" value="F:ATP binding"/>
    <property type="evidence" value="ECO:0007669"/>
    <property type="project" value="UniProtKB-KW"/>
</dbReference>
<gene>
    <name evidence="7" type="ORF">HaLaN_25400</name>
</gene>
<keyword evidence="4" id="KW-0067">ATP-binding</keyword>
<dbReference type="PRINTS" id="PR00098">
    <property type="entry name" value="CPSASE"/>
</dbReference>
<dbReference type="GO" id="GO:0004088">
    <property type="term" value="F:carbamoyl-phosphate synthase (glutamine-hydrolyzing) activity"/>
    <property type="evidence" value="ECO:0007669"/>
    <property type="project" value="TreeGrafter"/>
</dbReference>
<keyword evidence="3" id="KW-0547">Nucleotide-binding</keyword>
<keyword evidence="1" id="KW-0436">Ligase</keyword>
<evidence type="ECO:0000256" key="4">
    <source>
        <dbReference type="ARBA" id="ARBA00022840"/>
    </source>
</evidence>
<feature type="domain" description="Carbamoyl phosphate synthase preATP-grasp" evidence="6">
    <location>
        <begin position="10"/>
        <end position="84"/>
    </location>
</feature>
<name>A0A699ZXG1_HAELA</name>
<keyword evidence="2" id="KW-0479">Metal-binding</keyword>
<comment type="caution">
    <text evidence="7">The sequence shown here is derived from an EMBL/GenBank/DDBJ whole genome shotgun (WGS) entry which is preliminary data.</text>
</comment>
<dbReference type="GO" id="GO:0006541">
    <property type="term" value="P:glutamine metabolic process"/>
    <property type="evidence" value="ECO:0007669"/>
    <property type="project" value="TreeGrafter"/>
</dbReference>
<dbReference type="InterPro" id="IPR016185">
    <property type="entry name" value="PreATP-grasp_dom_sf"/>
</dbReference>
<dbReference type="GO" id="GO:0046872">
    <property type="term" value="F:metal ion binding"/>
    <property type="evidence" value="ECO:0007669"/>
    <property type="project" value="UniProtKB-KW"/>
</dbReference>
<comment type="catalytic activity">
    <reaction evidence="5">
        <text>hydrogencarbonate + NH4(+) + 2 ATP = carbamoyl phosphate + 2 ADP + phosphate + 2 H(+)</text>
        <dbReference type="Rhea" id="RHEA:18029"/>
        <dbReference type="ChEBI" id="CHEBI:15378"/>
        <dbReference type="ChEBI" id="CHEBI:17544"/>
        <dbReference type="ChEBI" id="CHEBI:28938"/>
        <dbReference type="ChEBI" id="CHEBI:30616"/>
        <dbReference type="ChEBI" id="CHEBI:43474"/>
        <dbReference type="ChEBI" id="CHEBI:58228"/>
        <dbReference type="ChEBI" id="CHEBI:456216"/>
        <dbReference type="EC" id="6.3.4.16"/>
    </reaction>
</comment>
<evidence type="ECO:0000259" key="6">
    <source>
        <dbReference type="Pfam" id="PF25596"/>
    </source>
</evidence>
<dbReference type="GO" id="GO:0004087">
    <property type="term" value="F:carbamoyl-phosphate synthase (ammonia) activity"/>
    <property type="evidence" value="ECO:0007669"/>
    <property type="project" value="UniProtKB-EC"/>
</dbReference>
<evidence type="ECO:0000313" key="8">
    <source>
        <dbReference type="Proteomes" id="UP000485058"/>
    </source>
</evidence>
<dbReference type="GO" id="GO:0005737">
    <property type="term" value="C:cytoplasm"/>
    <property type="evidence" value="ECO:0007669"/>
    <property type="project" value="TreeGrafter"/>
</dbReference>
<dbReference type="SUPFAM" id="SSF52440">
    <property type="entry name" value="PreATP-grasp domain"/>
    <property type="match status" value="1"/>
</dbReference>
<evidence type="ECO:0000256" key="2">
    <source>
        <dbReference type="ARBA" id="ARBA00022723"/>
    </source>
</evidence>
<proteinExistence type="predicted"/>
<dbReference type="PANTHER" id="PTHR11405:SF53">
    <property type="entry name" value="CARBAMOYL-PHOSPHATE SYNTHASE [AMMONIA], MITOCHONDRIAL"/>
    <property type="match status" value="1"/>
</dbReference>
<dbReference type="PANTHER" id="PTHR11405">
    <property type="entry name" value="CARBAMOYLTRANSFERASE FAMILY MEMBER"/>
    <property type="match status" value="1"/>
</dbReference>
<dbReference type="PROSITE" id="PS51257">
    <property type="entry name" value="PROKAR_LIPOPROTEIN"/>
    <property type="match status" value="1"/>
</dbReference>
<evidence type="ECO:0000256" key="5">
    <source>
        <dbReference type="ARBA" id="ARBA00047359"/>
    </source>
</evidence>
<evidence type="ECO:0000256" key="1">
    <source>
        <dbReference type="ARBA" id="ARBA00022598"/>
    </source>
</evidence>
<evidence type="ECO:0000313" key="7">
    <source>
        <dbReference type="EMBL" id="GFH27131.1"/>
    </source>
</evidence>
<dbReference type="EMBL" id="BLLF01003360">
    <property type="protein sequence ID" value="GFH27131.1"/>
    <property type="molecule type" value="Genomic_DNA"/>
</dbReference>
<accession>A0A699ZXG1</accession>
<dbReference type="Gene3D" id="3.40.50.20">
    <property type="match status" value="1"/>
</dbReference>
<protein>
    <submittedName>
        <fullName evidence="7">Carbamoyl-phosphate synthase large chain</fullName>
    </submittedName>
</protein>